<name>A0A255Z0X9_9PROT</name>
<protein>
    <submittedName>
        <fullName evidence="4">Tryptophan halogenase</fullName>
    </submittedName>
</protein>
<feature type="transmembrane region" description="Helical" evidence="3">
    <location>
        <begin position="7"/>
        <end position="26"/>
    </location>
</feature>
<keyword evidence="2" id="KW-0274">FAD</keyword>
<evidence type="ECO:0000256" key="3">
    <source>
        <dbReference type="SAM" id="Phobius"/>
    </source>
</evidence>
<keyword evidence="2" id="KW-0285">Flavoprotein</keyword>
<dbReference type="Gene3D" id="3.50.50.60">
    <property type="entry name" value="FAD/NAD(P)-binding domain"/>
    <property type="match status" value="1"/>
</dbReference>
<dbReference type="OrthoDB" id="7310065at2"/>
<dbReference type="PIRSF" id="PIRSF011396">
    <property type="entry name" value="Trp_halogenase"/>
    <property type="match status" value="1"/>
</dbReference>
<keyword evidence="3" id="KW-0472">Membrane</keyword>
<dbReference type="RefSeq" id="WP_094456415.1">
    <property type="nucleotide sequence ID" value="NZ_NOXU01000028.1"/>
</dbReference>
<keyword evidence="2" id="KW-0547">Nucleotide-binding</keyword>
<dbReference type="PANTHER" id="PTHR43747:SF4">
    <property type="entry name" value="FLAVIN-DEPENDENT TRYPTOPHAN HALOGENASE"/>
    <property type="match status" value="1"/>
</dbReference>
<feature type="binding site" evidence="2">
    <location>
        <position position="348"/>
    </location>
    <ligand>
        <name>FAD</name>
        <dbReference type="ChEBI" id="CHEBI:57692"/>
    </ligand>
</feature>
<dbReference type="InterPro" id="IPR050816">
    <property type="entry name" value="Flavin-dep_Halogenase_NPB"/>
</dbReference>
<dbReference type="EMBL" id="NOXU01000028">
    <property type="protein sequence ID" value="OYQ34565.1"/>
    <property type="molecule type" value="Genomic_DNA"/>
</dbReference>
<feature type="binding site" evidence="2">
    <location>
        <position position="78"/>
    </location>
    <ligand>
        <name>7-chloro-L-tryptophan</name>
        <dbReference type="ChEBI" id="CHEBI:58713"/>
    </ligand>
</feature>
<evidence type="ECO:0000313" key="4">
    <source>
        <dbReference type="EMBL" id="OYQ34565.1"/>
    </source>
</evidence>
<reference evidence="4 5" key="1">
    <citation type="submission" date="2017-07" db="EMBL/GenBank/DDBJ databases">
        <title>Niveispirillum cyanobacteriorum sp. nov., isolated from cyanobacterial aggregates in a eutrophic lake.</title>
        <authorList>
            <person name="Cai H."/>
        </authorList>
    </citation>
    <scope>NUCLEOTIDE SEQUENCE [LARGE SCALE GENOMIC DNA]</scope>
    <source>
        <strain evidence="5">TH1-14</strain>
    </source>
</reference>
<feature type="binding site" evidence="2">
    <location>
        <position position="344"/>
    </location>
    <ligand>
        <name>L-tryptophan</name>
        <dbReference type="ChEBI" id="CHEBI:57912"/>
    </ligand>
</feature>
<comment type="caution">
    <text evidence="4">The sequence shown here is derived from an EMBL/GenBank/DDBJ whole genome shotgun (WGS) entry which is preliminary data.</text>
</comment>
<dbReference type="InterPro" id="IPR033856">
    <property type="entry name" value="Trp_halogen"/>
</dbReference>
<accession>A0A255Z0X9</accession>
<feature type="binding site" evidence="2">
    <location>
        <position position="335"/>
    </location>
    <ligand>
        <name>FAD</name>
        <dbReference type="ChEBI" id="CHEBI:57692"/>
    </ligand>
</feature>
<dbReference type="InterPro" id="IPR006905">
    <property type="entry name" value="Flavin_halogenase"/>
</dbReference>
<dbReference type="GO" id="GO:0000166">
    <property type="term" value="F:nucleotide binding"/>
    <property type="evidence" value="ECO:0007669"/>
    <property type="project" value="UniProtKB-KW"/>
</dbReference>
<evidence type="ECO:0000256" key="2">
    <source>
        <dbReference type="PIRSR" id="PIRSR011396-2"/>
    </source>
</evidence>
<dbReference type="Proteomes" id="UP000216998">
    <property type="component" value="Unassembled WGS sequence"/>
</dbReference>
<dbReference type="Pfam" id="PF04820">
    <property type="entry name" value="Trp_halogenase"/>
    <property type="match status" value="1"/>
</dbReference>
<keyword evidence="3" id="KW-0812">Transmembrane</keyword>
<sequence>MKPLNRIVIAGGGTAGWITAAMLSFMTKGTSTAVELVESDEIGTIGVGESTIPPFVVLLRSLGIDEQDFIKSTNASFKLAIRFEDWFKKNQHYYHPFGTLGGLIDNHEFYQCWLRAKAAGHPSELQDFAAATVMADQMKFLLPFKAPRTMIASASYALHVDAKRVAQYLRRYAEERGVTRTEGRINRVRTHPDGSIAGLDLSNGKVVDGDFFIDCTGFRALLIGQTLGVGYVSWADELLCDRAVAVQTENTDDDADVHPYTLSQAQDCGWRWRIPLQHRAGNGYVYSSRFLSDDEAVATLMRQVKGRPLIEPNIIPFKTGMRAKMWEKNCVALGLAAGFIEPLESTAIHLVYRAVDYLFRFFPDADCDPSLQAEFNRRVAAEYEEVRDFIVLHYCTTQRDDTPFWRAAQRTPIPASLRARMELFKATGILRQGLEELFGAASWQSVYEGMGVRPARYQPFVDKLPMSVITETLDRSAPLLKAQVAGLPHHAQFLRDHCRAERDF</sequence>
<dbReference type="PANTHER" id="PTHR43747">
    <property type="entry name" value="FAD-BINDING PROTEIN"/>
    <property type="match status" value="1"/>
</dbReference>
<dbReference type="SUPFAM" id="SSF51905">
    <property type="entry name" value="FAD/NAD(P)-binding domain"/>
    <property type="match status" value="1"/>
</dbReference>
<organism evidence="4 5">
    <name type="scientific">Niveispirillum lacus</name>
    <dbReference type="NCBI Taxonomy" id="1981099"/>
    <lineage>
        <taxon>Bacteria</taxon>
        <taxon>Pseudomonadati</taxon>
        <taxon>Pseudomonadota</taxon>
        <taxon>Alphaproteobacteria</taxon>
        <taxon>Rhodospirillales</taxon>
        <taxon>Azospirillaceae</taxon>
        <taxon>Niveispirillum</taxon>
    </lineage>
</organism>
<keyword evidence="3" id="KW-1133">Transmembrane helix</keyword>
<proteinExistence type="predicted"/>
<dbReference type="InterPro" id="IPR036188">
    <property type="entry name" value="FAD/NAD-bd_sf"/>
</dbReference>
<gene>
    <name evidence="4" type="ORF">CHU95_11175</name>
</gene>
<dbReference type="GO" id="GO:0004497">
    <property type="term" value="F:monooxygenase activity"/>
    <property type="evidence" value="ECO:0007669"/>
    <property type="project" value="InterPro"/>
</dbReference>
<evidence type="ECO:0000313" key="5">
    <source>
        <dbReference type="Proteomes" id="UP000216998"/>
    </source>
</evidence>
<dbReference type="AlphaFoldDB" id="A0A255Z0X9"/>
<feature type="active site" evidence="1">
    <location>
        <position position="78"/>
    </location>
</feature>
<evidence type="ECO:0000256" key="1">
    <source>
        <dbReference type="PIRSR" id="PIRSR011396-1"/>
    </source>
</evidence>
<feature type="binding site" evidence="2">
    <location>
        <begin position="12"/>
        <end position="15"/>
    </location>
    <ligand>
        <name>FAD</name>
        <dbReference type="ChEBI" id="CHEBI:57692"/>
    </ligand>
</feature>
<keyword evidence="5" id="KW-1185">Reference proteome</keyword>